<dbReference type="PROSITE" id="PS01125">
    <property type="entry name" value="ROK"/>
    <property type="match status" value="1"/>
</dbReference>
<evidence type="ECO:0000256" key="2">
    <source>
        <dbReference type="ARBA" id="ARBA00006479"/>
    </source>
</evidence>
<dbReference type="SUPFAM" id="SSF53067">
    <property type="entry name" value="Actin-like ATPase domain"/>
    <property type="match status" value="1"/>
</dbReference>
<evidence type="ECO:0000259" key="8">
    <source>
        <dbReference type="Pfam" id="PF00520"/>
    </source>
</evidence>
<evidence type="ECO:0000256" key="4">
    <source>
        <dbReference type="ARBA" id="ARBA00022989"/>
    </source>
</evidence>
<dbReference type="SUPFAM" id="SSF81324">
    <property type="entry name" value="Voltage-gated potassium channels"/>
    <property type="match status" value="1"/>
</dbReference>
<organism evidence="9 10">
    <name type="scientific">Eggerthella sinensis</name>
    <dbReference type="NCBI Taxonomy" id="242230"/>
    <lineage>
        <taxon>Bacteria</taxon>
        <taxon>Bacillati</taxon>
        <taxon>Actinomycetota</taxon>
        <taxon>Coriobacteriia</taxon>
        <taxon>Eggerthellales</taxon>
        <taxon>Eggerthellaceae</taxon>
        <taxon>Eggerthella</taxon>
    </lineage>
</organism>
<feature type="transmembrane region" description="Helical" evidence="7">
    <location>
        <begin position="51"/>
        <end position="69"/>
    </location>
</feature>
<evidence type="ECO:0000256" key="7">
    <source>
        <dbReference type="SAM" id="Phobius"/>
    </source>
</evidence>
<feature type="transmembrane region" description="Helical" evidence="7">
    <location>
        <begin position="338"/>
        <end position="356"/>
    </location>
</feature>
<dbReference type="InterPro" id="IPR005821">
    <property type="entry name" value="Ion_trans_dom"/>
</dbReference>
<feature type="transmembrane region" description="Helical" evidence="7">
    <location>
        <begin position="145"/>
        <end position="165"/>
    </location>
</feature>
<dbReference type="EMBL" id="PPTT01000017">
    <property type="protein sequence ID" value="RDB68238.1"/>
    <property type="molecule type" value="Genomic_DNA"/>
</dbReference>
<dbReference type="PANTHER" id="PTHR18964:SF149">
    <property type="entry name" value="BIFUNCTIONAL UDP-N-ACETYLGLUCOSAMINE 2-EPIMERASE_N-ACETYLMANNOSAMINE KINASE"/>
    <property type="match status" value="1"/>
</dbReference>
<dbReference type="Gene3D" id="1.10.287.70">
    <property type="match status" value="1"/>
</dbReference>
<gene>
    <name evidence="9" type="ORF">C1876_10335</name>
</gene>
<dbReference type="InterPro" id="IPR027359">
    <property type="entry name" value="Volt_channel_dom_sf"/>
</dbReference>
<evidence type="ECO:0000313" key="9">
    <source>
        <dbReference type="EMBL" id="RDB68238.1"/>
    </source>
</evidence>
<dbReference type="PRINTS" id="PR00169">
    <property type="entry name" value="KCHANNEL"/>
</dbReference>
<keyword evidence="4 7" id="KW-1133">Transmembrane helix</keyword>
<dbReference type="Gene3D" id="1.20.120.350">
    <property type="entry name" value="Voltage-gated potassium channels. Chain C"/>
    <property type="match status" value="1"/>
</dbReference>
<sequence length="852" mass="89822">MRERIFQIVQRARPGDKLSHAYDIFIVVIAFLSIVPLMFRPQDGGPGFAYAMNMVDVVTVYILFLDYILRWMTHDIKTGKTGWKEFAKYPFTPLAIIDLLAILPSLGVLPETFKFLRVLRVTKMFRYSKNLTIVANVFRSERNTLLSVLVVAVVYIFVSGLVMFVNEPENFATFFNALYWATTALTTIGYGDLYPVTDLGKLISMVSSLFGVAIIALPAGIITGGFLEQIRQCREDSDAYFRALEHKPWKGRTIGSYGSVRAYAQAHPKVVAYGVTMAACVLLNEVLYFAANAFGTPVWLDTTGTALAAILLEPAAGLLVGFANNLILAVQFGNAGNLLYYCLSAITALVFGTLFARGTRVTARSLGWAALFLVVGESLISAALAFSLAGGALTTGAEQLYGGLLAGWGAPDVLAVFGALLVDKLIDTTAVFILVMGASRLVVGSRIDPAHWFAAPAAHDASTASAPAAPAPLDDAGASAPDTAPAAPASARFVLGIDVGGTHTKVGAFSADGVLIGSRLFDSQRVLADSSHAHLSSEIVPVLEQANVDPAAVVAVGLAVPGTVAAEEALKLCPNIDLDLRSYKAFLRSVFPKARIAVLNDADAAVLGDRWRGTAHDRENESVAFVTLGTGVGAGIIVKGRLFSGVHGAAGEFGHLCVNPDDEALCSCGKPGCLEQYASATGLVRQAREEFVNRALAATSGAANAAASDAASDAAPDPAALSVSIAAAEQAFPDARAVLDAAVRRDPAARTALNRFSDALGFGLAQMACIIDPDLFVLGGGLSERADLYLDAVRSRYRACALSVCRDTPIVASSLGNECGVYGAAFRAFELLDESAANAGDSRCAAPDDPRR</sequence>
<evidence type="ECO:0000256" key="6">
    <source>
        <dbReference type="SAM" id="MobiDB-lite"/>
    </source>
</evidence>
<proteinExistence type="inferred from homology"/>
<keyword evidence="10" id="KW-1185">Reference proteome</keyword>
<protein>
    <recommendedName>
        <fullName evidence="8">Ion transport domain-containing protein</fullName>
    </recommendedName>
</protein>
<evidence type="ECO:0000256" key="3">
    <source>
        <dbReference type="ARBA" id="ARBA00022692"/>
    </source>
</evidence>
<feature type="transmembrane region" description="Helical" evidence="7">
    <location>
        <begin position="21"/>
        <end position="39"/>
    </location>
</feature>
<reference evidence="9 10" key="1">
    <citation type="journal article" date="2018" name="Elife">
        <title>Discovery and characterization of a prevalent human gut bacterial enzyme sufficient for the inactivation of a family of plant toxins.</title>
        <authorList>
            <person name="Koppel N."/>
            <person name="Bisanz J.E."/>
            <person name="Pandelia M.E."/>
            <person name="Turnbaugh P.J."/>
            <person name="Balskus E.P."/>
        </authorList>
    </citation>
    <scope>NUCLEOTIDE SEQUENCE [LARGE SCALE GENOMIC DNA]</scope>
    <source>
        <strain evidence="9 10">DSM 16107</strain>
    </source>
</reference>
<evidence type="ECO:0000256" key="1">
    <source>
        <dbReference type="ARBA" id="ARBA00004141"/>
    </source>
</evidence>
<feature type="transmembrane region" description="Helical" evidence="7">
    <location>
        <begin position="202"/>
        <end position="227"/>
    </location>
</feature>
<feature type="transmembrane region" description="Helical" evidence="7">
    <location>
        <begin position="177"/>
        <end position="196"/>
    </location>
</feature>
<comment type="similarity">
    <text evidence="2">Belongs to the ROK (NagC/XylR) family.</text>
</comment>
<keyword evidence="5 7" id="KW-0472">Membrane</keyword>
<evidence type="ECO:0000256" key="5">
    <source>
        <dbReference type="ARBA" id="ARBA00023136"/>
    </source>
</evidence>
<dbReference type="InterPro" id="IPR049874">
    <property type="entry name" value="ROK_cs"/>
</dbReference>
<comment type="subcellular location">
    <subcellularLocation>
        <location evidence="1">Membrane</location>
        <topology evidence="1">Multi-pass membrane protein</topology>
    </subcellularLocation>
</comment>
<feature type="region of interest" description="Disordered" evidence="6">
    <location>
        <begin position="464"/>
        <end position="484"/>
    </location>
</feature>
<comment type="caution">
    <text evidence="9">The sequence shown here is derived from an EMBL/GenBank/DDBJ whole genome shotgun (WGS) entry which is preliminary data.</text>
</comment>
<dbReference type="Pfam" id="PF00520">
    <property type="entry name" value="Ion_trans"/>
    <property type="match status" value="1"/>
</dbReference>
<feature type="domain" description="Ion transport" evidence="8">
    <location>
        <begin position="21"/>
        <end position="229"/>
    </location>
</feature>
<dbReference type="Pfam" id="PF00480">
    <property type="entry name" value="ROK"/>
    <property type="match status" value="1"/>
</dbReference>
<name>A0ABX9HHW0_9ACTN</name>
<dbReference type="PANTHER" id="PTHR18964">
    <property type="entry name" value="ROK (REPRESSOR, ORF, KINASE) FAMILY"/>
    <property type="match status" value="1"/>
</dbReference>
<evidence type="ECO:0000313" key="10">
    <source>
        <dbReference type="Proteomes" id="UP000253817"/>
    </source>
</evidence>
<feature type="transmembrane region" description="Helical" evidence="7">
    <location>
        <begin position="89"/>
        <end position="109"/>
    </location>
</feature>
<keyword evidence="3 7" id="KW-0812">Transmembrane</keyword>
<feature type="transmembrane region" description="Helical" evidence="7">
    <location>
        <begin position="270"/>
        <end position="291"/>
    </location>
</feature>
<accession>A0ABX9HHW0</accession>
<dbReference type="Proteomes" id="UP000253817">
    <property type="component" value="Unassembled WGS sequence"/>
</dbReference>
<dbReference type="InterPro" id="IPR043129">
    <property type="entry name" value="ATPase_NBD"/>
</dbReference>
<feature type="transmembrane region" description="Helical" evidence="7">
    <location>
        <begin position="368"/>
        <end position="393"/>
    </location>
</feature>
<dbReference type="RefSeq" id="WP_114546650.1">
    <property type="nucleotide sequence ID" value="NZ_PPTT01000017.1"/>
</dbReference>
<dbReference type="InterPro" id="IPR000600">
    <property type="entry name" value="ROK"/>
</dbReference>
<dbReference type="Gene3D" id="3.30.420.40">
    <property type="match status" value="2"/>
</dbReference>